<organism evidence="1 2">
    <name type="scientific">Algoriphagus halophilus</name>
    <dbReference type="NCBI Taxonomy" id="226505"/>
    <lineage>
        <taxon>Bacteria</taxon>
        <taxon>Pseudomonadati</taxon>
        <taxon>Bacteroidota</taxon>
        <taxon>Cytophagia</taxon>
        <taxon>Cytophagales</taxon>
        <taxon>Cyclobacteriaceae</taxon>
        <taxon>Algoriphagus</taxon>
    </lineage>
</organism>
<dbReference type="Proteomes" id="UP000185221">
    <property type="component" value="Unassembled WGS sequence"/>
</dbReference>
<dbReference type="EMBL" id="FSRC01000001">
    <property type="protein sequence ID" value="SIN80929.1"/>
    <property type="molecule type" value="Genomic_DNA"/>
</dbReference>
<evidence type="ECO:0000313" key="2">
    <source>
        <dbReference type="Proteomes" id="UP000185221"/>
    </source>
</evidence>
<proteinExistence type="predicted"/>
<name>A0A1N6ED27_9BACT</name>
<keyword evidence="2" id="KW-1185">Reference proteome</keyword>
<evidence type="ECO:0000313" key="1">
    <source>
        <dbReference type="EMBL" id="SIN80929.1"/>
    </source>
</evidence>
<protein>
    <submittedName>
        <fullName evidence="1">Uncharacterized protein</fullName>
    </submittedName>
</protein>
<dbReference type="AlphaFoldDB" id="A0A1N6ED27"/>
<accession>A0A1N6ED27</accession>
<reference evidence="2" key="1">
    <citation type="submission" date="2016-11" db="EMBL/GenBank/DDBJ databases">
        <authorList>
            <person name="Varghese N."/>
            <person name="Submissions S."/>
        </authorList>
    </citation>
    <scope>NUCLEOTIDE SEQUENCE [LARGE SCALE GENOMIC DNA]</scope>
    <source>
        <strain evidence="2">DSM 15292</strain>
    </source>
</reference>
<gene>
    <name evidence="1" type="ORF">SAMN05444394_1997</name>
</gene>
<sequence>MIKIENDVFRGTNLSRPRSQYLAKPISVPAYRRQEAVFLRQRRINSAEERGYISPKTYFNRGTSFYFAEGISSLFKIALWGRYF</sequence>